<proteinExistence type="predicted"/>
<dbReference type="EMBL" id="RIBZ01000872">
    <property type="protein sequence ID" value="RNF80067.1"/>
    <property type="molecule type" value="Genomic_DNA"/>
</dbReference>
<comment type="caution">
    <text evidence="1">The sequence shown here is derived from an EMBL/GenBank/DDBJ whole genome shotgun (WGS) entry which is preliminary data.</text>
</comment>
<evidence type="ECO:0000313" key="1">
    <source>
        <dbReference type="EMBL" id="RNF80067.1"/>
    </source>
</evidence>
<feature type="non-terminal residue" evidence="1">
    <location>
        <position position="129"/>
    </location>
</feature>
<dbReference type="RefSeq" id="WP_148082244.1">
    <property type="nucleotide sequence ID" value="NZ_RIBZ01000872.1"/>
</dbReference>
<name>A0A3M8SFH6_9ACTN</name>
<evidence type="ECO:0000313" key="2">
    <source>
        <dbReference type="Proteomes" id="UP000275401"/>
    </source>
</evidence>
<gene>
    <name evidence="1" type="ORF">EEJ42_47370</name>
</gene>
<accession>A0A3M8SFH6</accession>
<reference evidence="1 2" key="1">
    <citation type="submission" date="2018-11" db="EMBL/GenBank/DDBJ databases">
        <title>The Potential of Streptomyces as Biocontrol Agents against the Tomato grey mould, Botrytis cinerea (Gray mold) Frontiers in Microbiology.</title>
        <authorList>
            <person name="Li D."/>
        </authorList>
    </citation>
    <scope>NUCLEOTIDE SEQUENCE [LARGE SCALE GENOMIC DNA]</scope>
    <source>
        <strain evidence="1 2">NEAU-LD23</strain>
    </source>
</reference>
<dbReference type="Proteomes" id="UP000275401">
    <property type="component" value="Unassembled WGS sequence"/>
</dbReference>
<organism evidence="1 2">
    <name type="scientific">Streptomyces botrytidirepellens</name>
    <dbReference type="NCBI Taxonomy" id="2486417"/>
    <lineage>
        <taxon>Bacteria</taxon>
        <taxon>Bacillati</taxon>
        <taxon>Actinomycetota</taxon>
        <taxon>Actinomycetes</taxon>
        <taxon>Kitasatosporales</taxon>
        <taxon>Streptomycetaceae</taxon>
        <taxon>Streptomyces</taxon>
    </lineage>
</organism>
<keyword evidence="2" id="KW-1185">Reference proteome</keyword>
<dbReference type="AlphaFoldDB" id="A0A3M8SFH6"/>
<protein>
    <submittedName>
        <fullName evidence="1">Uncharacterized protein</fullName>
    </submittedName>
</protein>
<sequence length="129" mass="13912">MVTYERDTLVSTTFQLAGPSLTPALMPRLRQETLTLLRSRLRLPAHLVDEVFASGDRELLEALAGARVGAERQAVMLRLAELADPGLARMLYEGPLPGSWRQDLRGAVLGAAAARPADPGWRAPGGLVD</sequence>